<dbReference type="RefSeq" id="WP_350401016.1">
    <property type="nucleotide sequence ID" value="NZ_JBELOE010000110.1"/>
</dbReference>
<dbReference type="Proteomes" id="UP001467690">
    <property type="component" value="Unassembled WGS sequence"/>
</dbReference>
<feature type="domain" description="Periplasmic binding protein" evidence="4">
    <location>
        <begin position="39"/>
        <end position="280"/>
    </location>
</feature>
<evidence type="ECO:0000256" key="1">
    <source>
        <dbReference type="ARBA" id="ARBA00004196"/>
    </source>
</evidence>
<evidence type="ECO:0000313" key="6">
    <source>
        <dbReference type="Proteomes" id="UP001467690"/>
    </source>
</evidence>
<dbReference type="InterPro" id="IPR028082">
    <property type="entry name" value="Peripla_BP_I"/>
</dbReference>
<keyword evidence="6" id="KW-1185">Reference proteome</keyword>
<dbReference type="PANTHER" id="PTHR46847:SF2">
    <property type="entry name" value="ABC TRANSPORTER SUGAR-BINDING PROTEIN"/>
    <property type="match status" value="1"/>
</dbReference>
<proteinExistence type="inferred from homology"/>
<reference evidence="5 6" key="1">
    <citation type="submission" date="2024-06" db="EMBL/GenBank/DDBJ databases">
        <authorList>
            <person name="Chen R.Y."/>
        </authorList>
    </citation>
    <scope>NUCLEOTIDE SEQUENCE [LARGE SCALE GENOMIC DNA]</scope>
    <source>
        <strain evidence="5 6">D2</strain>
    </source>
</reference>
<dbReference type="Gene3D" id="3.40.50.2300">
    <property type="match status" value="2"/>
</dbReference>
<evidence type="ECO:0000313" key="5">
    <source>
        <dbReference type="EMBL" id="MER2491349.1"/>
    </source>
</evidence>
<dbReference type="PANTHER" id="PTHR46847">
    <property type="entry name" value="D-ALLOSE-BINDING PERIPLASMIC PROTEIN-RELATED"/>
    <property type="match status" value="1"/>
</dbReference>
<dbReference type="InterPro" id="IPR025997">
    <property type="entry name" value="SBP_2_dom"/>
</dbReference>
<accession>A0ABV1REK5</accession>
<keyword evidence="3" id="KW-0732">Signal</keyword>
<dbReference type="Pfam" id="PF13407">
    <property type="entry name" value="Peripla_BP_4"/>
    <property type="match status" value="1"/>
</dbReference>
<organism evidence="5 6">
    <name type="scientific">Catenovulum sediminis</name>
    <dbReference type="NCBI Taxonomy" id="1740262"/>
    <lineage>
        <taxon>Bacteria</taxon>
        <taxon>Pseudomonadati</taxon>
        <taxon>Pseudomonadota</taxon>
        <taxon>Gammaproteobacteria</taxon>
        <taxon>Alteromonadales</taxon>
        <taxon>Alteromonadaceae</taxon>
        <taxon>Catenovulum</taxon>
    </lineage>
</organism>
<dbReference type="CDD" id="cd06324">
    <property type="entry name" value="PBP1_ABC_sugar_binding-like"/>
    <property type="match status" value="1"/>
</dbReference>
<dbReference type="SUPFAM" id="SSF53822">
    <property type="entry name" value="Periplasmic binding protein-like I"/>
    <property type="match status" value="1"/>
</dbReference>
<comment type="caution">
    <text evidence="5">The sequence shown here is derived from an EMBL/GenBank/DDBJ whole genome shotgun (WGS) entry which is preliminary data.</text>
</comment>
<protein>
    <submittedName>
        <fullName evidence="5">ABC transporter substrate-binding protein</fullName>
    </submittedName>
</protein>
<evidence type="ECO:0000256" key="2">
    <source>
        <dbReference type="ARBA" id="ARBA00007639"/>
    </source>
</evidence>
<comment type="similarity">
    <text evidence="2">Belongs to the bacterial solute-binding protein 2 family.</text>
</comment>
<dbReference type="EMBL" id="JBELOE010000110">
    <property type="protein sequence ID" value="MER2491349.1"/>
    <property type="molecule type" value="Genomic_DNA"/>
</dbReference>
<gene>
    <name evidence="5" type="ORF">ABS311_05575</name>
</gene>
<sequence>MVSRLLLLVLLVFSESVLAKRIAWLAPMKVSASGQVDYSEGNQFWRLTHAFIEDAAQDLEIDLDIYMYNRNRFEMLRLAEEIAKHPQPYDAVLFYNFQNKGVEILDIFEAAKIPVFTFITNFEISDSNLAPRRSHKYWIGQMVTDDIAAGSLLADALIQEADERYNKDKFAVVAIGGEYGHSANVDRQKGLTDQINIKQSKAYLQQYLSGSWKRSRAERLYPALKNRYREMDIVWCANDELALGVMDALKANETALIGGIDWDLEALKQIQQGRLYASVGGHFLHGGFSLVLIHDYLAGRDFNSFGNYTFKESLILLTQNDSETIGTLLEQFANKAIYQAVDFKNYSLLQATANSDYNFSIKHALKLK</sequence>
<name>A0ABV1REK5_9ALTE</name>
<evidence type="ECO:0000256" key="3">
    <source>
        <dbReference type="ARBA" id="ARBA00022729"/>
    </source>
</evidence>
<comment type="subcellular location">
    <subcellularLocation>
        <location evidence="1">Cell envelope</location>
    </subcellularLocation>
</comment>
<evidence type="ECO:0000259" key="4">
    <source>
        <dbReference type="Pfam" id="PF13407"/>
    </source>
</evidence>